<organism evidence="10 11">
    <name type="scientific">Aporhodopirellula rubra</name>
    <dbReference type="NCBI Taxonomy" id="980271"/>
    <lineage>
        <taxon>Bacteria</taxon>
        <taxon>Pseudomonadati</taxon>
        <taxon>Planctomycetota</taxon>
        <taxon>Planctomycetia</taxon>
        <taxon>Pirellulales</taxon>
        <taxon>Pirellulaceae</taxon>
        <taxon>Aporhodopirellula</taxon>
    </lineage>
</organism>
<keyword evidence="3 6" id="KW-0808">Transferase</keyword>
<keyword evidence="2 6" id="KW-0489">Methyltransferase</keyword>
<comment type="catalytic activity">
    <reaction evidence="6">
        <text>5-carboxymethylaminomethyluridine(34) in tRNA(Leu) + S-adenosyl-L-methionine = 5-carboxymethylaminomethyl-2'-O-methyluridine(34) in tRNA(Leu) + S-adenosyl-L-homocysteine + H(+)</text>
        <dbReference type="Rhea" id="RHEA:43088"/>
        <dbReference type="Rhea" id="RHEA-COMP:10333"/>
        <dbReference type="Rhea" id="RHEA-COMP:10334"/>
        <dbReference type="ChEBI" id="CHEBI:15378"/>
        <dbReference type="ChEBI" id="CHEBI:57856"/>
        <dbReference type="ChEBI" id="CHEBI:59789"/>
        <dbReference type="ChEBI" id="CHEBI:74508"/>
        <dbReference type="ChEBI" id="CHEBI:74511"/>
        <dbReference type="EC" id="2.1.1.207"/>
    </reaction>
</comment>
<sequence>MDQPTSPIDQSNETASSPPPPVHVVLYQPEIPQNTGNIGRSCVAVGAKLWIVQPAAFSFEEKRLRRAGLDYWQHLDIEMVPDWETLTTRLDPARFYFLSRFAKRTLWDAPLSVGDVFVFGRETSGLPAQIMDPEDERAVRLPTTSKVRSLNLATTAGIVLFEHVRQCSYLG</sequence>
<feature type="region of interest" description="Disordered" evidence="8">
    <location>
        <begin position="1"/>
        <end position="21"/>
    </location>
</feature>
<evidence type="ECO:0000313" key="11">
    <source>
        <dbReference type="Proteomes" id="UP000536179"/>
    </source>
</evidence>
<feature type="binding site" evidence="6 7">
    <location>
        <position position="120"/>
    </location>
    <ligand>
        <name>S-adenosyl-L-methionine</name>
        <dbReference type="ChEBI" id="CHEBI:59789"/>
    </ligand>
</feature>
<protein>
    <recommendedName>
        <fullName evidence="6">Putative tRNA (cytidine(34)-2'-O)-methyltransferase</fullName>
        <ecNumber evidence="6">2.1.1.207</ecNumber>
    </recommendedName>
    <alternativeName>
        <fullName evidence="6">tRNA (cytidine/uridine-2'-O-)-methyltransferase</fullName>
    </alternativeName>
</protein>
<reference evidence="10 11" key="1">
    <citation type="submission" date="2020-08" db="EMBL/GenBank/DDBJ databases">
        <title>Genomic Encyclopedia of Type Strains, Phase III (KMG-III): the genomes of soil and plant-associated and newly described type strains.</title>
        <authorList>
            <person name="Whitman W."/>
        </authorList>
    </citation>
    <scope>NUCLEOTIDE SEQUENCE [LARGE SCALE GENOMIC DNA]</scope>
    <source>
        <strain evidence="10 11">CECT 8075</strain>
    </source>
</reference>
<dbReference type="PANTHER" id="PTHR42971">
    <property type="entry name" value="TRNA (CYTIDINE(34)-2'-O)-METHYLTRANSFERASE"/>
    <property type="match status" value="1"/>
</dbReference>
<evidence type="ECO:0000313" key="10">
    <source>
        <dbReference type="EMBL" id="MBB3209911.1"/>
    </source>
</evidence>
<dbReference type="InterPro" id="IPR029026">
    <property type="entry name" value="tRNA_m1G_MTases_N"/>
</dbReference>
<evidence type="ECO:0000256" key="6">
    <source>
        <dbReference type="HAMAP-Rule" id="MF_01885"/>
    </source>
</evidence>
<evidence type="ECO:0000256" key="1">
    <source>
        <dbReference type="ARBA" id="ARBA00022490"/>
    </source>
</evidence>
<dbReference type="GO" id="GO:0003723">
    <property type="term" value="F:RNA binding"/>
    <property type="evidence" value="ECO:0007669"/>
    <property type="project" value="InterPro"/>
</dbReference>
<feature type="domain" description="WW" evidence="9">
    <location>
        <begin position="77"/>
        <end position="112"/>
    </location>
</feature>
<evidence type="ECO:0000256" key="5">
    <source>
        <dbReference type="ARBA" id="ARBA00022694"/>
    </source>
</evidence>
<dbReference type="PROSITE" id="PS50020">
    <property type="entry name" value="WW_DOMAIN_2"/>
    <property type="match status" value="1"/>
</dbReference>
<comment type="catalytic activity">
    <reaction evidence="6">
        <text>cytidine(34) in tRNA + S-adenosyl-L-methionine = 2'-O-methylcytidine(34) in tRNA + S-adenosyl-L-homocysteine + H(+)</text>
        <dbReference type="Rhea" id="RHEA:43084"/>
        <dbReference type="Rhea" id="RHEA-COMP:10331"/>
        <dbReference type="Rhea" id="RHEA-COMP:10332"/>
        <dbReference type="ChEBI" id="CHEBI:15378"/>
        <dbReference type="ChEBI" id="CHEBI:57856"/>
        <dbReference type="ChEBI" id="CHEBI:59789"/>
        <dbReference type="ChEBI" id="CHEBI:74495"/>
        <dbReference type="ChEBI" id="CHEBI:82748"/>
        <dbReference type="EC" id="2.1.1.207"/>
    </reaction>
</comment>
<dbReference type="InterPro" id="IPR001202">
    <property type="entry name" value="WW_dom"/>
</dbReference>
<evidence type="ECO:0000256" key="3">
    <source>
        <dbReference type="ARBA" id="ARBA00022679"/>
    </source>
</evidence>
<feature type="compositionally biased region" description="Polar residues" evidence="8">
    <location>
        <begin position="1"/>
        <end position="16"/>
    </location>
</feature>
<dbReference type="EC" id="2.1.1.207" evidence="6"/>
<dbReference type="Proteomes" id="UP000536179">
    <property type="component" value="Unassembled WGS sequence"/>
</dbReference>
<dbReference type="PIRSF" id="PIRSF029256">
    <property type="entry name" value="SpoU_TrmH_prd"/>
    <property type="match status" value="1"/>
</dbReference>
<comment type="similarity">
    <text evidence="6">Belongs to the class IV-like SAM-binding methyltransferase superfamily. RNA methyltransferase TrmH family. TrmL subfamily.</text>
</comment>
<evidence type="ECO:0000256" key="8">
    <source>
        <dbReference type="SAM" id="MobiDB-lite"/>
    </source>
</evidence>
<dbReference type="InterPro" id="IPR001537">
    <property type="entry name" value="SpoU_MeTrfase"/>
</dbReference>
<keyword evidence="4 6" id="KW-0949">S-adenosyl-L-methionine</keyword>
<dbReference type="PANTHER" id="PTHR42971:SF1">
    <property type="entry name" value="TRNA (CYTIDINE(34)-2'-O)-METHYLTRANSFERASE"/>
    <property type="match status" value="1"/>
</dbReference>
<dbReference type="SUPFAM" id="SSF75217">
    <property type="entry name" value="alpha/beta knot"/>
    <property type="match status" value="1"/>
</dbReference>
<dbReference type="GO" id="GO:0008757">
    <property type="term" value="F:S-adenosylmethionine-dependent methyltransferase activity"/>
    <property type="evidence" value="ECO:0007669"/>
    <property type="project" value="UniProtKB-UniRule"/>
</dbReference>
<proteinExistence type="inferred from homology"/>
<dbReference type="RefSeq" id="WP_184308888.1">
    <property type="nucleotide sequence ID" value="NZ_JACHXU010000029.1"/>
</dbReference>
<dbReference type="Gene3D" id="3.40.1280.10">
    <property type="match status" value="1"/>
</dbReference>
<keyword evidence="5 6" id="KW-0819">tRNA processing</keyword>
<comment type="subcellular location">
    <subcellularLocation>
        <location evidence="6">Cytoplasm</location>
    </subcellularLocation>
</comment>
<name>A0A7W5E484_9BACT</name>
<evidence type="ECO:0000256" key="2">
    <source>
        <dbReference type="ARBA" id="ARBA00022603"/>
    </source>
</evidence>
<feature type="binding site" evidence="6 7">
    <location>
        <position position="141"/>
    </location>
    <ligand>
        <name>S-adenosyl-L-methionine</name>
        <dbReference type="ChEBI" id="CHEBI:59789"/>
    </ligand>
</feature>
<dbReference type="InterPro" id="IPR016914">
    <property type="entry name" value="TrmL"/>
</dbReference>
<dbReference type="CDD" id="cd18094">
    <property type="entry name" value="SpoU-like_TrmL"/>
    <property type="match status" value="1"/>
</dbReference>
<keyword evidence="11" id="KW-1185">Reference proteome</keyword>
<comment type="caution">
    <text evidence="10">The sequence shown here is derived from an EMBL/GenBank/DDBJ whole genome shotgun (WGS) entry which is preliminary data.</text>
</comment>
<comment type="function">
    <text evidence="6">Could methylate the ribose at the nucleotide 34 wobble position in tRNA.</text>
</comment>
<feature type="binding site" evidence="6 7">
    <location>
        <position position="149"/>
    </location>
    <ligand>
        <name>S-adenosyl-L-methionine</name>
        <dbReference type="ChEBI" id="CHEBI:59789"/>
    </ligand>
</feature>
<evidence type="ECO:0000256" key="7">
    <source>
        <dbReference type="PIRSR" id="PIRSR029256-1"/>
    </source>
</evidence>
<dbReference type="EMBL" id="JACHXU010000029">
    <property type="protein sequence ID" value="MBB3209911.1"/>
    <property type="molecule type" value="Genomic_DNA"/>
</dbReference>
<dbReference type="Pfam" id="PF00588">
    <property type="entry name" value="SpoU_methylase"/>
    <property type="match status" value="1"/>
</dbReference>
<dbReference type="GO" id="GO:0005737">
    <property type="term" value="C:cytoplasm"/>
    <property type="evidence" value="ECO:0007669"/>
    <property type="project" value="UniProtKB-SubCell"/>
</dbReference>
<evidence type="ECO:0000256" key="4">
    <source>
        <dbReference type="ARBA" id="ARBA00022691"/>
    </source>
</evidence>
<dbReference type="GO" id="GO:0008175">
    <property type="term" value="F:tRNA methyltransferase activity"/>
    <property type="evidence" value="ECO:0007669"/>
    <property type="project" value="UniProtKB-UniRule"/>
</dbReference>
<gene>
    <name evidence="10" type="ORF">FHS27_005756</name>
</gene>
<dbReference type="InterPro" id="IPR029028">
    <property type="entry name" value="Alpha/beta_knot_MTases"/>
</dbReference>
<dbReference type="GO" id="GO:0002130">
    <property type="term" value="P:wobble position ribose methylation"/>
    <property type="evidence" value="ECO:0007669"/>
    <property type="project" value="TreeGrafter"/>
</dbReference>
<accession>A0A7W5E484</accession>
<feature type="binding site" evidence="6 7">
    <location>
        <position position="98"/>
    </location>
    <ligand>
        <name>S-adenosyl-L-methionine</name>
        <dbReference type="ChEBI" id="CHEBI:59789"/>
    </ligand>
</feature>
<dbReference type="AlphaFoldDB" id="A0A7W5E484"/>
<keyword evidence="1 6" id="KW-0963">Cytoplasm</keyword>
<evidence type="ECO:0000259" key="9">
    <source>
        <dbReference type="PROSITE" id="PS50020"/>
    </source>
</evidence>
<dbReference type="HAMAP" id="MF_01885">
    <property type="entry name" value="tRNA_methyltr_TrmL"/>
    <property type="match status" value="1"/>
</dbReference>